<dbReference type="InterPro" id="IPR001466">
    <property type="entry name" value="Beta-lactam-related"/>
</dbReference>
<keyword evidence="3" id="KW-1185">Reference proteome</keyword>
<dbReference type="PANTHER" id="PTHR43283:SF3">
    <property type="entry name" value="BETA-LACTAMASE FAMILY PROTEIN (AFU_ORTHOLOGUE AFUA_5G07500)"/>
    <property type="match status" value="1"/>
</dbReference>
<dbReference type="PANTHER" id="PTHR43283">
    <property type="entry name" value="BETA-LACTAMASE-RELATED"/>
    <property type="match status" value="1"/>
</dbReference>
<name>A0ABX5QH85_9MICO</name>
<evidence type="ECO:0000313" key="3">
    <source>
        <dbReference type="Proteomes" id="UP000285768"/>
    </source>
</evidence>
<accession>A0ABX5QH85</accession>
<dbReference type="RefSeq" id="WP_128387201.1">
    <property type="nucleotide sequence ID" value="NZ_CP035037.1"/>
</dbReference>
<dbReference type="EMBL" id="CP035037">
    <property type="protein sequence ID" value="QAB18309.1"/>
    <property type="molecule type" value="Genomic_DNA"/>
</dbReference>
<dbReference type="Gene3D" id="3.40.710.10">
    <property type="entry name" value="DD-peptidase/beta-lactamase superfamily"/>
    <property type="match status" value="1"/>
</dbReference>
<protein>
    <submittedName>
        <fullName evidence="2">Class A beta-lactamase-related serine hydrolase</fullName>
    </submittedName>
</protein>
<reference evidence="2 3" key="1">
    <citation type="submission" date="2019-01" db="EMBL/GenBank/DDBJ databases">
        <title>Leucobacter muris sp. nov. isolated from the nose of a laboratory mouse.</title>
        <authorList>
            <person name="Benga L."/>
            <person name="Sproeer C."/>
            <person name="Schumann P."/>
            <person name="Verbarg S."/>
            <person name="Bunk B."/>
            <person name="Engelhardt E."/>
            <person name="Benten P.M."/>
            <person name="Sager M."/>
        </authorList>
    </citation>
    <scope>NUCLEOTIDE SEQUENCE [LARGE SCALE GENOMIC DNA]</scope>
    <source>
        <strain evidence="2 3">DSM 101948</strain>
    </source>
</reference>
<proteinExistence type="predicted"/>
<dbReference type="InterPro" id="IPR012338">
    <property type="entry name" value="Beta-lactam/transpept-like"/>
</dbReference>
<dbReference type="Proteomes" id="UP000285768">
    <property type="component" value="Chromosome"/>
</dbReference>
<dbReference type="InterPro" id="IPR050789">
    <property type="entry name" value="Diverse_Enzym_Activities"/>
</dbReference>
<evidence type="ECO:0000259" key="1">
    <source>
        <dbReference type="Pfam" id="PF00144"/>
    </source>
</evidence>
<gene>
    <name evidence="2" type="ORF">Leucomu_10615</name>
</gene>
<dbReference type="SUPFAM" id="SSF56601">
    <property type="entry name" value="beta-lactamase/transpeptidase-like"/>
    <property type="match status" value="1"/>
</dbReference>
<dbReference type="Pfam" id="PF00144">
    <property type="entry name" value="Beta-lactamase"/>
    <property type="match status" value="1"/>
</dbReference>
<evidence type="ECO:0000313" key="2">
    <source>
        <dbReference type="EMBL" id="QAB18309.1"/>
    </source>
</evidence>
<sequence length="481" mass="51108">MTAFTGAAERSLEAAFEAHDLGLAPAAVAAVFDRDGVVAWKAAGAPSGPASTADRGTVFRVASMSTSFLAAAALSLRDEGLLDFDAPLDACVPGVRLLLDGEERRVTIRQLLTNCSGLPEDNAWGDRRLGDSRQAIAGLGRAGLRLTAEPGETYQYSNLGMSFVGRAVEAVTGETVEAVVAERLLRPLGLDRTRYVAQEYGAGSALALGYRTFDDGRSFQEEPYVGHGALACIGGLFSTVDDIATWAAFLASGFSAEPLRPEVLAAATRREMQRIHTPFGIGEARPHRDLEAIGYGVGLTVEHDRRFGRVVQHSGSLPGFCSHMRWHRASGIGAVVFANSEGLGAESLAARVLSEVLAGHEASPPLETVWPETAAAAERVDAALRAGLPVERIADVLAENVLQDEPAAVRRRRLGEALERTGPVRVEQAPLSGRAVSSADPAELRWAVECERGRLVCDVRLIGLHEPLVQQLAVAVEDPRG</sequence>
<keyword evidence="2" id="KW-0378">Hydrolase</keyword>
<feature type="domain" description="Beta-lactamase-related" evidence="1">
    <location>
        <begin position="24"/>
        <end position="346"/>
    </location>
</feature>
<organism evidence="2 3">
    <name type="scientific">Leucobacter muris</name>
    <dbReference type="NCBI Taxonomy" id="1935379"/>
    <lineage>
        <taxon>Bacteria</taxon>
        <taxon>Bacillati</taxon>
        <taxon>Actinomycetota</taxon>
        <taxon>Actinomycetes</taxon>
        <taxon>Micrococcales</taxon>
        <taxon>Microbacteriaceae</taxon>
        <taxon>Leucobacter</taxon>
    </lineage>
</organism>
<dbReference type="GO" id="GO:0016787">
    <property type="term" value="F:hydrolase activity"/>
    <property type="evidence" value="ECO:0007669"/>
    <property type="project" value="UniProtKB-KW"/>
</dbReference>